<feature type="region of interest" description="Disordered" evidence="1">
    <location>
        <begin position="29"/>
        <end position="50"/>
    </location>
</feature>
<organism evidence="2 3">
    <name type="scientific">Mesorhizobium prunaredense</name>
    <dbReference type="NCBI Taxonomy" id="1631249"/>
    <lineage>
        <taxon>Bacteria</taxon>
        <taxon>Pseudomonadati</taxon>
        <taxon>Pseudomonadota</taxon>
        <taxon>Alphaproteobacteria</taxon>
        <taxon>Hyphomicrobiales</taxon>
        <taxon>Phyllobacteriaceae</taxon>
        <taxon>Mesorhizobium</taxon>
    </lineage>
</organism>
<proteinExistence type="predicted"/>
<accession>A0A1R3VDB4</accession>
<reference evidence="3" key="1">
    <citation type="submission" date="2017-01" db="EMBL/GenBank/DDBJ databases">
        <authorList>
            <person name="Brunel B."/>
        </authorList>
    </citation>
    <scope>NUCLEOTIDE SEQUENCE [LARGE SCALE GENOMIC DNA]</scope>
</reference>
<dbReference type="Pfam" id="PF20084">
    <property type="entry name" value="TrbK"/>
    <property type="match status" value="1"/>
</dbReference>
<gene>
    <name evidence="2" type="ORF">BQ8794_320066</name>
</gene>
<dbReference type="STRING" id="1631249.BQ8794_320066"/>
<protein>
    <recommendedName>
        <fullName evidence="4">Conjugal transfer protein TrbK</fullName>
    </recommendedName>
</protein>
<sequence>MDGRMLARLVVVIVAAVAITAADHRAREEISAGTLPSPPVTEAPRSDPLRETLRRCQQMGESTTRDPQCLAAWDENRRRFLSPAARN</sequence>
<name>A0A1R3VDB4_9HYPH</name>
<keyword evidence="3" id="KW-1185">Reference proteome</keyword>
<dbReference type="EMBL" id="FTPD01000026">
    <property type="protein sequence ID" value="SIT57244.1"/>
    <property type="molecule type" value="Genomic_DNA"/>
</dbReference>
<evidence type="ECO:0008006" key="4">
    <source>
        <dbReference type="Google" id="ProtNLM"/>
    </source>
</evidence>
<dbReference type="InterPro" id="IPR027587">
    <property type="entry name" value="TrbK"/>
</dbReference>
<evidence type="ECO:0000313" key="3">
    <source>
        <dbReference type="Proteomes" id="UP000188388"/>
    </source>
</evidence>
<dbReference type="AlphaFoldDB" id="A0A1R3VDB4"/>
<dbReference type="NCBIfam" id="TIGR04360">
    <property type="entry name" value="other_trbK"/>
    <property type="match status" value="1"/>
</dbReference>
<evidence type="ECO:0000313" key="2">
    <source>
        <dbReference type="EMBL" id="SIT57244.1"/>
    </source>
</evidence>
<evidence type="ECO:0000256" key="1">
    <source>
        <dbReference type="SAM" id="MobiDB-lite"/>
    </source>
</evidence>
<dbReference type="Proteomes" id="UP000188388">
    <property type="component" value="Unassembled WGS sequence"/>
</dbReference>